<evidence type="ECO:0000256" key="21">
    <source>
        <dbReference type="RuleBase" id="RU362125"/>
    </source>
</evidence>
<dbReference type="GO" id="GO:0050660">
    <property type="term" value="F:flavin adenine dinucleotide binding"/>
    <property type="evidence" value="ECO:0007669"/>
    <property type="project" value="InterPro"/>
</dbReference>
<dbReference type="SUPFAM" id="SSF56645">
    <property type="entry name" value="Acyl-CoA dehydrogenase NM domain-like"/>
    <property type="match status" value="1"/>
</dbReference>
<dbReference type="InterPro" id="IPR036250">
    <property type="entry name" value="AcylCo_DH-like_C"/>
</dbReference>
<comment type="catalytic activity">
    <reaction evidence="16">
        <text>(2S)-2-methylbutanoyl-CoA + oxidized [electron-transfer flavoprotein] + H(+) = (2E)-2-methylbut-2-enoyl-CoA + reduced [electron-transfer flavoprotein]</text>
        <dbReference type="Rhea" id="RHEA:48256"/>
        <dbReference type="Rhea" id="RHEA-COMP:10685"/>
        <dbReference type="Rhea" id="RHEA-COMP:10686"/>
        <dbReference type="ChEBI" id="CHEBI:15378"/>
        <dbReference type="ChEBI" id="CHEBI:57337"/>
        <dbReference type="ChEBI" id="CHEBI:57692"/>
        <dbReference type="ChEBI" id="CHEBI:58307"/>
        <dbReference type="ChEBI" id="CHEBI:88166"/>
    </reaction>
    <physiologicalReaction direction="left-to-right" evidence="16">
        <dbReference type="Rhea" id="RHEA:48257"/>
    </physiologicalReaction>
</comment>
<feature type="domain" description="Acyl-CoA dehydrogenase/oxidase C-terminal" evidence="22">
    <location>
        <begin position="269"/>
        <end position="417"/>
    </location>
</feature>
<feature type="binding site" evidence="20">
    <location>
        <begin position="161"/>
        <end position="170"/>
    </location>
    <ligand>
        <name>FAD</name>
        <dbReference type="ChEBI" id="CHEBI:57692"/>
    </ligand>
</feature>
<comment type="similarity">
    <text evidence="4 21">Belongs to the acyl-CoA dehydrogenase family.</text>
</comment>
<dbReference type="FunFam" id="2.40.110.10:FF:000004">
    <property type="entry name" value="Isovaleryl-CoA dehydrogenase, mitochondrial"/>
    <property type="match status" value="1"/>
</dbReference>
<dbReference type="UniPathway" id="UPA00363">
    <property type="reaction ID" value="UER00860"/>
</dbReference>
<proteinExistence type="inferred from homology"/>
<evidence type="ECO:0000256" key="19">
    <source>
        <dbReference type="PIRSR" id="PIRSR634183-2"/>
    </source>
</evidence>
<dbReference type="InterPro" id="IPR037069">
    <property type="entry name" value="AcylCoA_DH/ox_N_sf"/>
</dbReference>
<dbReference type="PROSITE" id="PS00073">
    <property type="entry name" value="ACYL_COA_DH_2"/>
    <property type="match status" value="1"/>
</dbReference>
<dbReference type="Gene3D" id="1.10.540.10">
    <property type="entry name" value="Acyl-CoA dehydrogenase/oxidase, N-terminal domain"/>
    <property type="match status" value="1"/>
</dbReference>
<dbReference type="FunFam" id="1.10.540.10:FF:000007">
    <property type="entry name" value="Isovaleryl-CoA dehydrogenase, mitochondrial"/>
    <property type="match status" value="1"/>
</dbReference>
<dbReference type="InterPro" id="IPR013786">
    <property type="entry name" value="AcylCoA_DH/ox_N"/>
</dbReference>
<evidence type="ECO:0000256" key="17">
    <source>
        <dbReference type="ARBA" id="ARBA00052875"/>
    </source>
</evidence>
<comment type="catalytic activity">
    <reaction evidence="15">
        <text>hexanoyl-CoA + oxidized [electron-transfer flavoprotein] + H(+) = (2E)-hexenoyl-CoA + reduced [electron-transfer flavoprotein]</text>
        <dbReference type="Rhea" id="RHEA:43464"/>
        <dbReference type="Rhea" id="RHEA-COMP:10685"/>
        <dbReference type="Rhea" id="RHEA-COMP:10686"/>
        <dbReference type="ChEBI" id="CHEBI:15378"/>
        <dbReference type="ChEBI" id="CHEBI:57692"/>
        <dbReference type="ChEBI" id="CHEBI:58307"/>
        <dbReference type="ChEBI" id="CHEBI:62077"/>
        <dbReference type="ChEBI" id="CHEBI:62620"/>
    </reaction>
</comment>
<dbReference type="Gene3D" id="2.40.110.10">
    <property type="entry name" value="Butyryl-CoA Dehydrogenase, subunit A, domain 2"/>
    <property type="match status" value="1"/>
</dbReference>
<feature type="binding site" evidence="20">
    <location>
        <position position="308"/>
    </location>
    <ligand>
        <name>FAD</name>
        <dbReference type="ChEBI" id="CHEBI:57692"/>
    </ligand>
</feature>
<evidence type="ECO:0000256" key="15">
    <source>
        <dbReference type="ARBA" id="ARBA00048375"/>
    </source>
</evidence>
<dbReference type="InterPro" id="IPR006089">
    <property type="entry name" value="Acyl-CoA_DH_CS"/>
</dbReference>
<feature type="binding site" evidence="19">
    <location>
        <begin position="280"/>
        <end position="283"/>
    </location>
    <ligand>
        <name>substrate</name>
    </ligand>
</feature>
<dbReference type="InterPro" id="IPR009075">
    <property type="entry name" value="AcylCo_DH/oxidase_C"/>
</dbReference>
<dbReference type="Proteomes" id="UP000515204">
    <property type="component" value="Unplaced"/>
</dbReference>
<dbReference type="PANTHER" id="PTHR43884">
    <property type="entry name" value="ACYL-COA DEHYDROGENASE"/>
    <property type="match status" value="1"/>
</dbReference>
<feature type="binding site" evidence="19">
    <location>
        <position position="273"/>
    </location>
    <ligand>
        <name>substrate</name>
    </ligand>
</feature>
<comment type="catalytic activity">
    <reaction evidence="14">
        <text>pentanoyl-CoA + oxidized [electron-transfer flavoprotein] + H(+) = (2E)-pentenoyl-CoA + reduced [electron-transfer flavoprotein]</text>
        <dbReference type="Rhea" id="RHEA:43456"/>
        <dbReference type="Rhea" id="RHEA-COMP:10685"/>
        <dbReference type="Rhea" id="RHEA-COMP:10686"/>
        <dbReference type="ChEBI" id="CHEBI:15378"/>
        <dbReference type="ChEBI" id="CHEBI:57389"/>
        <dbReference type="ChEBI" id="CHEBI:57692"/>
        <dbReference type="ChEBI" id="CHEBI:58307"/>
        <dbReference type="ChEBI" id="CHEBI:86160"/>
    </reaction>
</comment>
<dbReference type="EC" id="1.3.8.4" evidence="5"/>
<keyword evidence="10 21" id="KW-0560">Oxidoreductase</keyword>
<evidence type="ECO:0000256" key="13">
    <source>
        <dbReference type="ARBA" id="ARBA00047736"/>
    </source>
</evidence>
<feature type="domain" description="Acyl-CoA oxidase/dehydrogenase middle" evidence="23">
    <location>
        <begin position="160"/>
        <end position="257"/>
    </location>
</feature>
<evidence type="ECO:0000256" key="2">
    <source>
        <dbReference type="ARBA" id="ARBA00004173"/>
    </source>
</evidence>
<dbReference type="KEGG" id="dqu:106747135"/>
<dbReference type="Pfam" id="PF02770">
    <property type="entry name" value="Acyl-CoA_dh_M"/>
    <property type="match status" value="1"/>
</dbReference>
<dbReference type="RefSeq" id="XP_014479947.1">
    <property type="nucleotide sequence ID" value="XM_014624461.1"/>
</dbReference>
<dbReference type="InterPro" id="IPR046373">
    <property type="entry name" value="Acyl-CoA_Oxase/DH_mid-dom_sf"/>
</dbReference>
<keyword evidence="7 21" id="KW-0285">Flavoprotein</keyword>
<dbReference type="Pfam" id="PF00441">
    <property type="entry name" value="Acyl-CoA_dh_1"/>
    <property type="match status" value="1"/>
</dbReference>
<evidence type="ECO:0000256" key="20">
    <source>
        <dbReference type="PIRSR" id="PIRSR634183-3"/>
    </source>
</evidence>
<name>A0A6P3XP08_DINQU</name>
<feature type="binding site" evidence="20">
    <location>
        <position position="319"/>
    </location>
    <ligand>
        <name>FAD</name>
        <dbReference type="ChEBI" id="CHEBI:57692"/>
    </ligand>
</feature>
<feature type="binding site" evidence="19">
    <location>
        <begin position="403"/>
        <end position="404"/>
    </location>
    <ligand>
        <name>substrate</name>
    </ligand>
</feature>
<evidence type="ECO:0000313" key="25">
    <source>
        <dbReference type="Proteomes" id="UP000515204"/>
    </source>
</evidence>
<comment type="cofactor">
    <cofactor evidence="1 20 21">
        <name>FAD</name>
        <dbReference type="ChEBI" id="CHEBI:57692"/>
    </cofactor>
</comment>
<evidence type="ECO:0000259" key="24">
    <source>
        <dbReference type="Pfam" id="PF02771"/>
    </source>
</evidence>
<evidence type="ECO:0000313" key="26">
    <source>
        <dbReference type="RefSeq" id="XP_014479947.1"/>
    </source>
</evidence>
<evidence type="ECO:0000256" key="14">
    <source>
        <dbReference type="ARBA" id="ARBA00048345"/>
    </source>
</evidence>
<feature type="domain" description="Acyl-CoA dehydrogenase/oxidase N-terminal" evidence="24">
    <location>
        <begin position="42"/>
        <end position="156"/>
    </location>
</feature>
<evidence type="ECO:0000256" key="6">
    <source>
        <dbReference type="ARBA" id="ARBA00018258"/>
    </source>
</evidence>
<dbReference type="Pfam" id="PF02771">
    <property type="entry name" value="Acyl-CoA_dh_N"/>
    <property type="match status" value="1"/>
</dbReference>
<dbReference type="InterPro" id="IPR009100">
    <property type="entry name" value="AcylCoA_DH/oxidase_NM_dom_sf"/>
</dbReference>
<evidence type="ECO:0000256" key="12">
    <source>
        <dbReference type="ARBA" id="ARBA00045583"/>
    </source>
</evidence>
<comment type="catalytic activity">
    <reaction evidence="13">
        <text>butanoyl-CoA + oxidized [electron-transfer flavoprotein] + H(+) = (2E)-butenoyl-CoA + reduced [electron-transfer flavoprotein]</text>
        <dbReference type="Rhea" id="RHEA:24004"/>
        <dbReference type="Rhea" id="RHEA-COMP:10685"/>
        <dbReference type="Rhea" id="RHEA-COMP:10686"/>
        <dbReference type="ChEBI" id="CHEBI:15378"/>
        <dbReference type="ChEBI" id="CHEBI:57332"/>
        <dbReference type="ChEBI" id="CHEBI:57371"/>
        <dbReference type="ChEBI" id="CHEBI:57692"/>
        <dbReference type="ChEBI" id="CHEBI:58307"/>
        <dbReference type="EC" id="1.3.8.1"/>
    </reaction>
</comment>
<evidence type="ECO:0000256" key="1">
    <source>
        <dbReference type="ARBA" id="ARBA00001974"/>
    </source>
</evidence>
<reference evidence="26" key="1">
    <citation type="submission" date="2025-08" db="UniProtKB">
        <authorList>
            <consortium name="RefSeq"/>
        </authorList>
    </citation>
    <scope>IDENTIFICATION</scope>
</reference>
<dbReference type="PANTHER" id="PTHR43884:SF12">
    <property type="entry name" value="ISOVALERYL-COA DEHYDROGENASE, MITOCHONDRIAL-RELATED"/>
    <property type="match status" value="1"/>
</dbReference>
<dbReference type="CDD" id="cd01156">
    <property type="entry name" value="IVD"/>
    <property type="match status" value="1"/>
</dbReference>
<evidence type="ECO:0000256" key="11">
    <source>
        <dbReference type="ARBA" id="ARBA00023128"/>
    </source>
</evidence>
<keyword evidence="9" id="KW-0809">Transit peptide</keyword>
<gene>
    <name evidence="26" type="primary">LOC106747135</name>
</gene>
<evidence type="ECO:0000256" key="9">
    <source>
        <dbReference type="ARBA" id="ARBA00022946"/>
    </source>
</evidence>
<feature type="binding site" evidence="20">
    <location>
        <begin position="194"/>
        <end position="196"/>
    </location>
    <ligand>
        <name>FAD</name>
        <dbReference type="ChEBI" id="CHEBI:57692"/>
    </ligand>
</feature>
<dbReference type="GO" id="GO:0008470">
    <property type="term" value="F:3-methylbutanoyl-CoA dehydrogenase activity"/>
    <property type="evidence" value="ECO:0007669"/>
    <property type="project" value="UniProtKB-EC"/>
</dbReference>
<evidence type="ECO:0000256" key="4">
    <source>
        <dbReference type="ARBA" id="ARBA00009347"/>
    </source>
</evidence>
<dbReference type="Gene3D" id="1.20.140.10">
    <property type="entry name" value="Butyryl-CoA Dehydrogenase, subunit A, domain 3"/>
    <property type="match status" value="1"/>
</dbReference>
<evidence type="ECO:0000259" key="22">
    <source>
        <dbReference type="Pfam" id="PF00441"/>
    </source>
</evidence>
<dbReference type="GO" id="GO:0005739">
    <property type="term" value="C:mitochondrion"/>
    <property type="evidence" value="ECO:0007669"/>
    <property type="project" value="UniProtKB-SubCell"/>
</dbReference>
<evidence type="ECO:0000256" key="7">
    <source>
        <dbReference type="ARBA" id="ARBA00022630"/>
    </source>
</evidence>
<dbReference type="GO" id="GO:0006552">
    <property type="term" value="P:L-leucine catabolic process"/>
    <property type="evidence" value="ECO:0007669"/>
    <property type="project" value="UniProtKB-UniPathway"/>
</dbReference>
<dbReference type="GeneID" id="106747135"/>
<dbReference type="OrthoDB" id="9988775at2759"/>
<feature type="binding site" evidence="20">
    <location>
        <begin position="376"/>
        <end position="380"/>
    </location>
    <ligand>
        <name>FAD</name>
        <dbReference type="ChEBI" id="CHEBI:57692"/>
    </ligand>
</feature>
<evidence type="ECO:0000256" key="3">
    <source>
        <dbReference type="ARBA" id="ARBA00004898"/>
    </source>
</evidence>
<dbReference type="InterPro" id="IPR034183">
    <property type="entry name" value="IVD"/>
</dbReference>
<dbReference type="SUPFAM" id="SSF47203">
    <property type="entry name" value="Acyl-CoA dehydrogenase C-terminal domain-like"/>
    <property type="match status" value="1"/>
</dbReference>
<comment type="catalytic activity">
    <reaction evidence="17">
        <text>3-methylbutanoyl-CoA + oxidized [electron-transfer flavoprotein] + H(+) = 3-methylbut-2-enoyl-CoA + reduced [electron-transfer flavoprotein]</text>
        <dbReference type="Rhea" id="RHEA:12276"/>
        <dbReference type="Rhea" id="RHEA-COMP:10685"/>
        <dbReference type="Rhea" id="RHEA-COMP:10686"/>
        <dbReference type="ChEBI" id="CHEBI:15378"/>
        <dbReference type="ChEBI" id="CHEBI:57344"/>
        <dbReference type="ChEBI" id="CHEBI:57345"/>
        <dbReference type="ChEBI" id="CHEBI:57692"/>
        <dbReference type="ChEBI" id="CHEBI:58307"/>
        <dbReference type="EC" id="1.3.8.4"/>
    </reaction>
</comment>
<comment type="subcellular location">
    <subcellularLocation>
        <location evidence="2">Mitochondrion</location>
    </subcellularLocation>
</comment>
<keyword evidence="11" id="KW-0496">Mitochondrion</keyword>
<feature type="active site" description="Proton acceptor" evidence="18">
    <location>
        <position position="282"/>
    </location>
</feature>
<evidence type="ECO:0000259" key="23">
    <source>
        <dbReference type="Pfam" id="PF02770"/>
    </source>
</evidence>
<sequence length="423" mass="46920">MNLARSFVNLRHIVNLANCANKVTVRCLSQYYKINDDLFGLSDEQKELRSMVFNLVQKELAPKAAEIDKKNNFDELKEFWQKLGKLGLLGVTIKTEYGGTGGTYLDHVIIIEEISRASAAIGLSYGAHSNLCMNQIHRNGTEEQKHKYLPKMCSGEHFGALAMSESEAGSDVVSMKLKAEKKGDYYVLNGNKFWITNGPDAETLIVYAKTDLNADKPQHGITAFIVERGMEGFSTGQKLDKVGMRGSNTSELIFEDCKVPVANILGEVNKGVYVLFSGLDYERLILAAGPLGVLQSCCDVAFEYAHTRKQFNQPIAQFQMIQSKLANMYTNLCTGKTYLYTIAKSCDNGQRNRKDCASALLYNSENAVKGALDAMQILGGNGYTNDYPVGRLLRDAKLYDIGAGTNEVRRLVIARAITEEYLQ</sequence>
<evidence type="ECO:0000256" key="16">
    <source>
        <dbReference type="ARBA" id="ARBA00049552"/>
    </source>
</evidence>
<feature type="binding site" evidence="20">
    <location>
        <begin position="405"/>
        <end position="407"/>
    </location>
    <ligand>
        <name>FAD</name>
        <dbReference type="ChEBI" id="CHEBI:57692"/>
    </ligand>
</feature>
<dbReference type="FunFam" id="1.20.140.10:FF:000001">
    <property type="entry name" value="Acyl-CoA dehydrogenase"/>
    <property type="match status" value="1"/>
</dbReference>
<keyword evidence="25" id="KW-1185">Reference proteome</keyword>
<evidence type="ECO:0000256" key="18">
    <source>
        <dbReference type="PIRSR" id="PIRSR634183-1"/>
    </source>
</evidence>
<comment type="pathway">
    <text evidence="3">Amino-acid degradation; L-leucine degradation; (S)-3-hydroxy-3-methylglutaryl-CoA from 3-isovaleryl-CoA: step 1/3.</text>
</comment>
<evidence type="ECO:0000256" key="8">
    <source>
        <dbReference type="ARBA" id="ARBA00022827"/>
    </source>
</evidence>
<keyword evidence="8 20" id="KW-0274">FAD</keyword>
<dbReference type="AlphaFoldDB" id="A0A6P3XP08"/>
<accession>A0A6P3XP08</accession>
<comment type="function">
    <text evidence="12">Catalyzes the conversion of isovaleryl-CoA/3-methylbutanoyl-CoA to 3-methylbut-2-enoyl-CoA as an intermediate step in the leucine (Leu) catabolic pathway. To a lesser extent, is also able to catalyze the oxidation of other saturated short-chain acyl-CoA thioesters as pentanoyl-CoA, hexenoyl-CoA and butenoyl-CoA.</text>
</comment>
<dbReference type="InterPro" id="IPR006091">
    <property type="entry name" value="Acyl-CoA_Oxase/DH_mid-dom"/>
</dbReference>
<evidence type="ECO:0000256" key="5">
    <source>
        <dbReference type="ARBA" id="ARBA00012044"/>
    </source>
</evidence>
<organism evidence="25 26">
    <name type="scientific">Dinoponera quadriceps</name>
    <name type="common">South American ant</name>
    <dbReference type="NCBI Taxonomy" id="609295"/>
    <lineage>
        <taxon>Eukaryota</taxon>
        <taxon>Metazoa</taxon>
        <taxon>Ecdysozoa</taxon>
        <taxon>Arthropoda</taxon>
        <taxon>Hexapoda</taxon>
        <taxon>Insecta</taxon>
        <taxon>Pterygota</taxon>
        <taxon>Neoptera</taxon>
        <taxon>Endopterygota</taxon>
        <taxon>Hymenoptera</taxon>
        <taxon>Apocrita</taxon>
        <taxon>Aculeata</taxon>
        <taxon>Formicoidea</taxon>
        <taxon>Formicidae</taxon>
        <taxon>Ponerinae</taxon>
        <taxon>Ponerini</taxon>
        <taxon>Dinoponera</taxon>
    </lineage>
</organism>
<evidence type="ECO:0000256" key="10">
    <source>
        <dbReference type="ARBA" id="ARBA00023002"/>
    </source>
</evidence>
<protein>
    <recommendedName>
        <fullName evidence="6">Isovaleryl-CoA dehydrogenase, mitochondrial</fullName>
        <ecNumber evidence="5">1.3.8.4</ecNumber>
    </recommendedName>
</protein>
<feature type="binding site" evidence="19">
    <location>
        <position position="170"/>
    </location>
    <ligand>
        <name>substrate</name>
    </ligand>
</feature>
<dbReference type="PROSITE" id="PS00072">
    <property type="entry name" value="ACYL_COA_DH_1"/>
    <property type="match status" value="1"/>
</dbReference>